<reference evidence="2" key="2">
    <citation type="submission" date="2025-08" db="UniProtKB">
        <authorList>
            <consortium name="Ensembl"/>
        </authorList>
    </citation>
    <scope>IDENTIFICATION</scope>
</reference>
<reference evidence="2 3" key="1">
    <citation type="submission" date="2020-06" db="EMBL/GenBank/DDBJ databases">
        <authorList>
            <consortium name="Wellcome Sanger Institute Data Sharing"/>
        </authorList>
    </citation>
    <scope>NUCLEOTIDE SEQUENCE [LARGE SCALE GENOMIC DNA]</scope>
</reference>
<accession>A0AAY4B892</accession>
<feature type="region of interest" description="Disordered" evidence="1">
    <location>
        <begin position="541"/>
        <end position="589"/>
    </location>
</feature>
<feature type="compositionally biased region" description="Pro residues" evidence="1">
    <location>
        <begin position="361"/>
        <end position="370"/>
    </location>
</feature>
<dbReference type="GeneTree" id="ENSGT00730000111366"/>
<evidence type="ECO:0000313" key="2">
    <source>
        <dbReference type="Ensembl" id="ENSDCDP00010017168.1"/>
    </source>
</evidence>
<reference evidence="2" key="3">
    <citation type="submission" date="2025-09" db="UniProtKB">
        <authorList>
            <consortium name="Ensembl"/>
        </authorList>
    </citation>
    <scope>IDENTIFICATION</scope>
</reference>
<name>A0AAY4B892_9TELE</name>
<dbReference type="AlphaFoldDB" id="A0AAY4B892"/>
<feature type="compositionally biased region" description="Low complexity" evidence="1">
    <location>
        <begin position="331"/>
        <end position="360"/>
    </location>
</feature>
<evidence type="ECO:0000256" key="1">
    <source>
        <dbReference type="SAM" id="MobiDB-lite"/>
    </source>
</evidence>
<feature type="region of interest" description="Disordered" evidence="1">
    <location>
        <begin position="895"/>
        <end position="963"/>
    </location>
</feature>
<dbReference type="GO" id="GO:0016604">
    <property type="term" value="C:nuclear body"/>
    <property type="evidence" value="ECO:0007669"/>
    <property type="project" value="TreeGrafter"/>
</dbReference>
<feature type="compositionally biased region" description="Low complexity" evidence="1">
    <location>
        <begin position="229"/>
        <end position="250"/>
    </location>
</feature>
<feature type="region of interest" description="Disordered" evidence="1">
    <location>
        <begin position="1"/>
        <end position="141"/>
    </location>
</feature>
<evidence type="ECO:0000313" key="3">
    <source>
        <dbReference type="Proteomes" id="UP000694580"/>
    </source>
</evidence>
<dbReference type="InterPro" id="IPR026131">
    <property type="entry name" value="MAMLD1"/>
</dbReference>
<gene>
    <name evidence="2" type="primary">MAMLD1</name>
</gene>
<dbReference type="Proteomes" id="UP000694580">
    <property type="component" value="Chromosome 1"/>
</dbReference>
<feature type="compositionally biased region" description="Pro residues" evidence="1">
    <location>
        <begin position="291"/>
        <end position="300"/>
    </location>
</feature>
<dbReference type="GO" id="GO:0006357">
    <property type="term" value="P:regulation of transcription by RNA polymerase II"/>
    <property type="evidence" value="ECO:0007669"/>
    <property type="project" value="TreeGrafter"/>
</dbReference>
<protein>
    <recommendedName>
        <fullName evidence="4">Mastermind-like domain-containing protein 1</fullName>
    </recommendedName>
</protein>
<feature type="compositionally biased region" description="Low complexity" evidence="1">
    <location>
        <begin position="81"/>
        <end position="91"/>
    </location>
</feature>
<evidence type="ECO:0008006" key="4">
    <source>
        <dbReference type="Google" id="ProtNLM"/>
    </source>
</evidence>
<keyword evidence="3" id="KW-1185">Reference proteome</keyword>
<dbReference type="PANTHER" id="PTHR15275:SF0">
    <property type="entry name" value="MASTERMIND-LIKE DOMAIN-CONTAINING PROTEIN 1"/>
    <property type="match status" value="1"/>
</dbReference>
<dbReference type="Ensembl" id="ENSDCDT00010018198.1">
    <property type="protein sequence ID" value="ENSDCDP00010017168.1"/>
    <property type="gene ID" value="ENSDCDG00010007875.1"/>
</dbReference>
<feature type="compositionally biased region" description="Low complexity" evidence="1">
    <location>
        <begin position="419"/>
        <end position="428"/>
    </location>
</feature>
<feature type="region of interest" description="Disordered" evidence="1">
    <location>
        <begin position="845"/>
        <end position="868"/>
    </location>
</feature>
<feature type="compositionally biased region" description="Polar residues" evidence="1">
    <location>
        <begin position="436"/>
        <end position="447"/>
    </location>
</feature>
<feature type="region of interest" description="Disordered" evidence="1">
    <location>
        <begin position="158"/>
        <end position="447"/>
    </location>
</feature>
<feature type="compositionally biased region" description="Polar residues" evidence="1">
    <location>
        <begin position="387"/>
        <end position="408"/>
    </location>
</feature>
<sequence length="1002" mass="104259">MLLVSQRLDSPRMEPTLPGSLKRKLAGTEGSLGSVNRFSDSPMTQGSAKRLCLEDVTLPAGTSYPQPPFPSGPGLGGQGGINSNNNGLGSPYSMPPKASPASTPGNGGSAGGGMGPPFNPNGGSATQSVEQELQDILDELTNNPNSCVAELDIEKIIGGKGDEGTTSSPGSFMHPEGSGTPKRSPQRQSHLEAHLTRSPGFPQAGSPQVGPSPGGTPYTLPHPSKPVCSPMSASPLSSSSSQSQNQARSPMLSAALSNRAGSSWHEVSRAQQLQQLASNSNKHHSSSSQGPVPPPPPPPSQSGLSSLGQPSSSTPSWAGPSPPYRPGDKLSSSSPHQQPFSPATSSIQSPQSSLISSLPTAPAPGPSPPYRPEKLASPALAQPPFSPQNSLLPSGSVPSTGGSIQGSPANYLPSVVPATSGTTGPSTPYRQENKHCSPSVTSQQNGTVSASMASSQLYKAITSSQPAPSSLKALMQHSQAPGQMQPQSTQQQMAQVPMSKANSQESFSFSNTKPLCHFDPEPPTQQHKIGPLAPAGQVSMGGPFRGPGMQATPPTSSPGHPNLLRLQRGMQPGGDSTTGPGGGGMVPHCREDPEMVARLHDPSCMPRPPQGNSYNSMLLKNQLMRKHLEKQRQMEQMNGAQMPDCQQVAPFQGGGRPLPPECSYQMGGPQTTPAMLSHGPMPAGRIGLPPGPISQVGQYTNRLTGAPSSKQQPFYHPQQDFGMLMRPGQGMMGMGGLPRQPTSHPGHGAARMPGPAMAGGSVPTQHLRQALNQGGTLPPRIIFKPQQTQSQVWQHQQGPMTPMDPGNHQHSFANMGAAPGCGGPPQYPAQQSLRMGMPAGFGPHQTANARPTPPQMTPGMAGRQLQKLPAGQPMPPMAQQNLRLDGPLSAMAVMKPGGPSMMHHPSHGMAPPSYPSSSSSNKQNPLQGYGPGPNPGHKMPPYDFLPQYQSNGGMSVGTRGPGGGPAGEVDFIDTLVGSNEDWLNSFNIIDCLEQNSSCEAKM</sequence>
<feature type="compositionally biased region" description="Gly residues" evidence="1">
    <location>
        <begin position="105"/>
        <end position="115"/>
    </location>
</feature>
<dbReference type="PANTHER" id="PTHR15275">
    <property type="entry name" value="CG1 PROTEIN/F18"/>
    <property type="match status" value="1"/>
</dbReference>
<feature type="compositionally biased region" description="Polar residues" evidence="1">
    <location>
        <begin position="31"/>
        <end position="47"/>
    </location>
</feature>
<organism evidence="2 3">
    <name type="scientific">Denticeps clupeoides</name>
    <name type="common">denticle herring</name>
    <dbReference type="NCBI Taxonomy" id="299321"/>
    <lineage>
        <taxon>Eukaryota</taxon>
        <taxon>Metazoa</taxon>
        <taxon>Chordata</taxon>
        <taxon>Craniata</taxon>
        <taxon>Vertebrata</taxon>
        <taxon>Euteleostomi</taxon>
        <taxon>Actinopterygii</taxon>
        <taxon>Neopterygii</taxon>
        <taxon>Teleostei</taxon>
        <taxon>Clupei</taxon>
        <taxon>Clupeiformes</taxon>
        <taxon>Denticipitoidei</taxon>
        <taxon>Denticipitidae</taxon>
        <taxon>Denticeps</taxon>
    </lineage>
</organism>
<feature type="compositionally biased region" description="Low complexity" evidence="1">
    <location>
        <begin position="301"/>
        <end position="316"/>
    </location>
</feature>
<proteinExistence type="predicted"/>